<organism evidence="1 2">
    <name type="scientific">Aduncisulcus paluster</name>
    <dbReference type="NCBI Taxonomy" id="2918883"/>
    <lineage>
        <taxon>Eukaryota</taxon>
        <taxon>Metamonada</taxon>
        <taxon>Carpediemonas-like organisms</taxon>
        <taxon>Aduncisulcus</taxon>
    </lineage>
</organism>
<feature type="non-terminal residue" evidence="1">
    <location>
        <position position="116"/>
    </location>
</feature>
<accession>A0ABQ5KCS3</accession>
<gene>
    <name evidence="1" type="ORF">ADUPG1_005011</name>
</gene>
<sequence length="116" mass="13204">MGIFCKVSGKMTGHGCAGPVADKVDNFTLLAEAFGPFFPDRKSFIATVLTAIDSAYFYGTKAVLQFFRVFIPQSFFPVLKVLWQQYRAGEWSVHEIPEHNNSYPRQLQYVPAWFSK</sequence>
<dbReference type="Proteomes" id="UP001057375">
    <property type="component" value="Unassembled WGS sequence"/>
</dbReference>
<evidence type="ECO:0000313" key="2">
    <source>
        <dbReference type="Proteomes" id="UP001057375"/>
    </source>
</evidence>
<dbReference type="EMBL" id="BQXS01007884">
    <property type="protein sequence ID" value="GKT28666.1"/>
    <property type="molecule type" value="Genomic_DNA"/>
</dbReference>
<protein>
    <submittedName>
        <fullName evidence="1">Uncharacterized protein</fullName>
    </submittedName>
</protein>
<evidence type="ECO:0000313" key="1">
    <source>
        <dbReference type="EMBL" id="GKT28666.1"/>
    </source>
</evidence>
<keyword evidence="2" id="KW-1185">Reference proteome</keyword>
<comment type="caution">
    <text evidence="1">The sequence shown here is derived from an EMBL/GenBank/DDBJ whole genome shotgun (WGS) entry which is preliminary data.</text>
</comment>
<name>A0ABQ5KCS3_9EUKA</name>
<reference evidence="1" key="1">
    <citation type="submission" date="2022-03" db="EMBL/GenBank/DDBJ databases">
        <title>Draft genome sequence of Aduncisulcus paluster, a free-living microaerophilic Fornicata.</title>
        <authorList>
            <person name="Yuyama I."/>
            <person name="Kume K."/>
            <person name="Tamura T."/>
            <person name="Inagaki Y."/>
            <person name="Hashimoto T."/>
        </authorList>
    </citation>
    <scope>NUCLEOTIDE SEQUENCE</scope>
    <source>
        <strain evidence="1">NY0171</strain>
    </source>
</reference>
<proteinExistence type="predicted"/>